<evidence type="ECO:0000256" key="2">
    <source>
        <dbReference type="ARBA" id="ARBA00022801"/>
    </source>
</evidence>
<reference evidence="5 6" key="1">
    <citation type="journal article" date="2015" name="Genome Announc.">
        <title>Draft Genome Sequence and Gene Annotation of the Entomopathogenic Fungus Verticillium hemipterigenum.</title>
        <authorList>
            <person name="Horn F."/>
            <person name="Habel A."/>
            <person name="Scharf D.H."/>
            <person name="Dworschak J."/>
            <person name="Brakhage A.A."/>
            <person name="Guthke R."/>
            <person name="Hertweck C."/>
            <person name="Linde J."/>
        </authorList>
    </citation>
    <scope>NUCLEOTIDE SEQUENCE [LARGE SCALE GENOMIC DNA]</scope>
</reference>
<protein>
    <recommendedName>
        <fullName evidence="7">LD-carboxypeptidase</fullName>
    </recommendedName>
</protein>
<dbReference type="EMBL" id="CDHN01000001">
    <property type="protein sequence ID" value="CEJ80886.1"/>
    <property type="molecule type" value="Genomic_DNA"/>
</dbReference>
<evidence type="ECO:0000256" key="1">
    <source>
        <dbReference type="ARBA" id="ARBA00010233"/>
    </source>
</evidence>
<evidence type="ECO:0000259" key="4">
    <source>
        <dbReference type="Pfam" id="PF17676"/>
    </source>
</evidence>
<dbReference type="SUPFAM" id="SSF52317">
    <property type="entry name" value="Class I glutamine amidotransferase-like"/>
    <property type="match status" value="1"/>
</dbReference>
<evidence type="ECO:0000259" key="3">
    <source>
        <dbReference type="Pfam" id="PF02016"/>
    </source>
</evidence>
<dbReference type="HOGENOM" id="CLU_034346_1_1_1"/>
<feature type="domain" description="LD-carboxypeptidase C-terminal" evidence="4">
    <location>
        <begin position="213"/>
        <end position="333"/>
    </location>
</feature>
<dbReference type="InterPro" id="IPR027478">
    <property type="entry name" value="LdcA_N"/>
</dbReference>
<dbReference type="PANTHER" id="PTHR30237:SF4">
    <property type="entry name" value="LD-CARBOXYPEPTIDASE C-TERMINAL DOMAIN-CONTAINING PROTEIN"/>
    <property type="match status" value="1"/>
</dbReference>
<dbReference type="Pfam" id="PF17676">
    <property type="entry name" value="Peptidase_S66C"/>
    <property type="match status" value="1"/>
</dbReference>
<accession>A0A0A1SS12</accession>
<dbReference type="GO" id="GO:0016787">
    <property type="term" value="F:hydrolase activity"/>
    <property type="evidence" value="ECO:0007669"/>
    <property type="project" value="UniProtKB-KW"/>
</dbReference>
<feature type="domain" description="LD-carboxypeptidase N-terminal" evidence="3">
    <location>
        <begin position="16"/>
        <end position="135"/>
    </location>
</feature>
<dbReference type="PANTHER" id="PTHR30237">
    <property type="entry name" value="MURAMOYLTETRAPEPTIDE CARBOXYPEPTIDASE"/>
    <property type="match status" value="1"/>
</dbReference>
<dbReference type="STRING" id="1531966.A0A0A1SS12"/>
<dbReference type="InterPro" id="IPR040921">
    <property type="entry name" value="Peptidase_S66C"/>
</dbReference>
<dbReference type="Pfam" id="PF02016">
    <property type="entry name" value="Peptidase_S66"/>
    <property type="match status" value="1"/>
</dbReference>
<evidence type="ECO:0008006" key="7">
    <source>
        <dbReference type="Google" id="ProtNLM"/>
    </source>
</evidence>
<evidence type="ECO:0000313" key="6">
    <source>
        <dbReference type="Proteomes" id="UP000039046"/>
    </source>
</evidence>
<dbReference type="InterPro" id="IPR003507">
    <property type="entry name" value="S66_fam"/>
</dbReference>
<dbReference type="Proteomes" id="UP000039046">
    <property type="component" value="Unassembled WGS sequence"/>
</dbReference>
<organism evidence="5 6">
    <name type="scientific">[Torrubiella] hemipterigena</name>
    <dbReference type="NCBI Taxonomy" id="1531966"/>
    <lineage>
        <taxon>Eukaryota</taxon>
        <taxon>Fungi</taxon>
        <taxon>Dikarya</taxon>
        <taxon>Ascomycota</taxon>
        <taxon>Pezizomycotina</taxon>
        <taxon>Sordariomycetes</taxon>
        <taxon>Hypocreomycetidae</taxon>
        <taxon>Hypocreales</taxon>
        <taxon>Clavicipitaceae</taxon>
        <taxon>Clavicipitaceae incertae sedis</taxon>
        <taxon>'Torrubiella' clade</taxon>
    </lineage>
</organism>
<comment type="similarity">
    <text evidence="1">Belongs to the peptidase S66 family.</text>
</comment>
<dbReference type="SUPFAM" id="SSF141986">
    <property type="entry name" value="LD-carboxypeptidase A C-terminal domain-like"/>
    <property type="match status" value="1"/>
</dbReference>
<dbReference type="InterPro" id="IPR040449">
    <property type="entry name" value="Peptidase_S66_N"/>
</dbReference>
<dbReference type="Gene3D" id="3.40.50.10740">
    <property type="entry name" value="Class I glutamine amidotransferase-like"/>
    <property type="match status" value="1"/>
</dbReference>
<name>A0A0A1SS12_9HYPO</name>
<dbReference type="AlphaFoldDB" id="A0A0A1SS12"/>
<proteinExistence type="inferred from homology"/>
<dbReference type="InterPro" id="IPR027461">
    <property type="entry name" value="Carboxypeptidase_A_C_sf"/>
</dbReference>
<dbReference type="PIRSF" id="PIRSF028757">
    <property type="entry name" value="LD-carboxypeptidase"/>
    <property type="match status" value="1"/>
</dbReference>
<gene>
    <name evidence="5" type="ORF">VHEMI01044</name>
</gene>
<dbReference type="CDD" id="cd07062">
    <property type="entry name" value="Peptidase_S66_mccF_like"/>
    <property type="match status" value="1"/>
</dbReference>
<dbReference type="Gene3D" id="3.50.30.60">
    <property type="entry name" value="LD-carboxypeptidase A C-terminal domain-like"/>
    <property type="match status" value="1"/>
</dbReference>
<evidence type="ECO:0000313" key="5">
    <source>
        <dbReference type="EMBL" id="CEJ80886.1"/>
    </source>
</evidence>
<dbReference type="InterPro" id="IPR029062">
    <property type="entry name" value="Class_I_gatase-like"/>
</dbReference>
<sequence length="349" mass="38798">MLDPITPKALRKGDTIAFVAPSSRINHIFPLRIQRAKQFLESQGFQVKDIFSPSLPSTSLRASVEARAEEVHSAFRDDTIHAIVCCIGGLTANELLPYLDYDLIRAHPKIFVGSSDITLIHYALRAGAGLRTFYGPSAITQLAEYPAPLDFTWTNFVATLMADPSDGSSQRSLPRALEYTDEFLDFGCEPDNLRPRVLQPAPGWKWLRGGQCEGNIVGGCLPSILQLFGTAWELSYKGKVLLLELPDGPTLKSAWPLSLVRWNLGDLATRGVWRDVVGVVLGRTYLYSAEETAEWESMVLEFAEEFEFPILSGVDVGHTDPMLTLPLDTLCRLDSDKDEWRILEDVVLS</sequence>
<keyword evidence="2" id="KW-0378">Hydrolase</keyword>
<keyword evidence="6" id="KW-1185">Reference proteome</keyword>
<dbReference type="OrthoDB" id="5186469at2759"/>